<gene>
    <name evidence="5" type="ORF">CEPID_04100</name>
</gene>
<comment type="similarity">
    <text evidence="1">Belongs to the transglycosylase family. Rpf subfamily.</text>
</comment>
<evidence type="ECO:0000256" key="3">
    <source>
        <dbReference type="ARBA" id="ARBA00022801"/>
    </source>
</evidence>
<protein>
    <recommendedName>
        <fullName evidence="4">G5 domain-containing protein</fullName>
    </recommendedName>
</protein>
<dbReference type="Proteomes" id="UP000035368">
    <property type="component" value="Chromosome"/>
</dbReference>
<feature type="domain" description="G5" evidence="4">
    <location>
        <begin position="235"/>
        <end position="315"/>
    </location>
</feature>
<dbReference type="CDD" id="cd13925">
    <property type="entry name" value="RPF"/>
    <property type="match status" value="1"/>
</dbReference>
<dbReference type="InterPro" id="IPR010618">
    <property type="entry name" value="RPF"/>
</dbReference>
<dbReference type="GO" id="GO:0016787">
    <property type="term" value="F:hydrolase activity"/>
    <property type="evidence" value="ECO:0007669"/>
    <property type="project" value="UniProtKB-KW"/>
</dbReference>
<dbReference type="PATRIC" id="fig|1050174.4.peg.831"/>
<keyword evidence="3" id="KW-0378">Hydrolase</keyword>
<name>A0A0G3GT43_9CORY</name>
<dbReference type="InterPro" id="IPR023346">
    <property type="entry name" value="Lysozyme-like_dom_sf"/>
</dbReference>
<sequence length="405" mass="42674">MGFPPKVGARRRRTLVLDYRFEIFTVGLHQKSRINRLNSANSVPLRLATGGMLATLLVGGVTAVGLKKDVVLDVNGETITLTTLSGDVKGALEQAGVSIQAQDFVAPAPSSTLNNGETIKVRSAKQVAVVIDGEEKQVTSTALTVDELMEEFGGVTAADKMNMQLGEKLPLQGAVVDVVKPKIVKVDNAGTVAYTEIAAETVGDVLAKRGIAYDSDDIVTPAPDTRLAPNANIAVTRVEVAEEKKAEEFQLPATVVEDPTSFVGEEKQEKPAVAGKKEVTREVRKENGQVVSEKVVGEKEVSPAVPAVIKKGTKPKPTAPAVANGSVWDTLAQCEAGGNWAINTGNGFSGGLQFTPSTWLAYGGGQYAPQAHLATREQQIAVAEKVQAGQGWGAWPACTAKLGIR</sequence>
<dbReference type="Pfam" id="PF03990">
    <property type="entry name" value="DUF348"/>
    <property type="match status" value="3"/>
</dbReference>
<evidence type="ECO:0000313" key="6">
    <source>
        <dbReference type="Proteomes" id="UP000035368"/>
    </source>
</evidence>
<dbReference type="SMART" id="SM01208">
    <property type="entry name" value="G5"/>
    <property type="match status" value="1"/>
</dbReference>
<proteinExistence type="inferred from homology"/>
<dbReference type="EMBL" id="CP011541">
    <property type="protein sequence ID" value="AKK02693.1"/>
    <property type="molecule type" value="Genomic_DNA"/>
</dbReference>
<dbReference type="KEGG" id="cei:CEPID_04100"/>
<dbReference type="Pfam" id="PF06737">
    <property type="entry name" value="Transglycosylas"/>
    <property type="match status" value="1"/>
</dbReference>
<evidence type="ECO:0000259" key="4">
    <source>
        <dbReference type="PROSITE" id="PS51109"/>
    </source>
</evidence>
<dbReference type="Gene3D" id="1.10.530.10">
    <property type="match status" value="1"/>
</dbReference>
<evidence type="ECO:0000256" key="1">
    <source>
        <dbReference type="ARBA" id="ARBA00010830"/>
    </source>
</evidence>
<organism evidence="5 6">
    <name type="scientific">Corynebacterium epidermidicanis</name>
    <dbReference type="NCBI Taxonomy" id="1050174"/>
    <lineage>
        <taxon>Bacteria</taxon>
        <taxon>Bacillati</taxon>
        <taxon>Actinomycetota</taxon>
        <taxon>Actinomycetes</taxon>
        <taxon>Mycobacteriales</taxon>
        <taxon>Corynebacteriaceae</taxon>
        <taxon>Corynebacterium</taxon>
    </lineage>
</organism>
<accession>A0A0G3GT43</accession>
<dbReference type="SUPFAM" id="SSF53955">
    <property type="entry name" value="Lysozyme-like"/>
    <property type="match status" value="1"/>
</dbReference>
<evidence type="ECO:0000313" key="5">
    <source>
        <dbReference type="EMBL" id="AKK02693.1"/>
    </source>
</evidence>
<keyword evidence="6" id="KW-1185">Reference proteome</keyword>
<dbReference type="Pfam" id="PF07501">
    <property type="entry name" value="G5"/>
    <property type="match status" value="1"/>
</dbReference>
<reference evidence="5 6" key="1">
    <citation type="submission" date="2015-05" db="EMBL/GenBank/DDBJ databases">
        <title>Complete genome sequence of Corynebacterium epidermidicanis DSM 45586, isolated from the skin of a dog suffering from pruritus.</title>
        <authorList>
            <person name="Ruckert C."/>
            <person name="Albersmeier A."/>
            <person name="Winkler A."/>
            <person name="Tauch A."/>
        </authorList>
    </citation>
    <scope>NUCLEOTIDE SEQUENCE [LARGE SCALE GENOMIC DNA]</scope>
    <source>
        <strain evidence="5 6">DSM 45586</strain>
    </source>
</reference>
<dbReference type="Gene3D" id="2.20.230.10">
    <property type="entry name" value="Resuscitation-promoting factor rpfb"/>
    <property type="match status" value="1"/>
</dbReference>
<dbReference type="PROSITE" id="PS51109">
    <property type="entry name" value="G5"/>
    <property type="match status" value="1"/>
</dbReference>
<keyword evidence="2" id="KW-0732">Signal</keyword>
<evidence type="ECO:0000256" key="2">
    <source>
        <dbReference type="ARBA" id="ARBA00022729"/>
    </source>
</evidence>
<dbReference type="STRING" id="1050174.CEPID_04100"/>
<dbReference type="AlphaFoldDB" id="A0A0G3GT43"/>
<dbReference type="InterPro" id="IPR007137">
    <property type="entry name" value="DUF348"/>
</dbReference>
<dbReference type="InterPro" id="IPR011098">
    <property type="entry name" value="G5_dom"/>
</dbReference>